<dbReference type="PROSITE" id="PS50102">
    <property type="entry name" value="RRM"/>
    <property type="match status" value="1"/>
</dbReference>
<dbReference type="SMART" id="SM00360">
    <property type="entry name" value="RRM"/>
    <property type="match status" value="1"/>
</dbReference>
<feature type="region of interest" description="Disordered" evidence="6">
    <location>
        <begin position="280"/>
        <end position="319"/>
    </location>
</feature>
<dbReference type="OrthoDB" id="440673at2759"/>
<dbReference type="EMBL" id="WJXA01000003">
    <property type="protein sequence ID" value="KAF7149380.1"/>
    <property type="molecule type" value="Genomic_DNA"/>
</dbReference>
<feature type="domain" description="RRM" evidence="7">
    <location>
        <begin position="351"/>
        <end position="429"/>
    </location>
</feature>
<evidence type="ECO:0000256" key="4">
    <source>
        <dbReference type="ARBA" id="ARBA00022664"/>
    </source>
</evidence>
<name>A0A834LR57_RHOSS</name>
<dbReference type="Pfam" id="PF06058">
    <property type="entry name" value="DCP1"/>
    <property type="match status" value="1"/>
</dbReference>
<gene>
    <name evidence="8" type="ORF">RHSIM_Rhsim03G0069800</name>
</gene>
<dbReference type="GO" id="GO:0000290">
    <property type="term" value="P:deadenylation-dependent decapping of nuclear-transcribed mRNA"/>
    <property type="evidence" value="ECO:0007669"/>
    <property type="project" value="InterPro"/>
</dbReference>
<sequence length="450" mass="49707">MSQTGKLMPNLDQNSTKVLNLTVLQRMDPYVEEILITAAHVTFYEFNIDLNQWSRKDVEGSLFVVKRNTQPRFQFIVMNRRNTDNLVENLLGDFEFELQAPYLLYRNAAQEVNGIWFYNQRECEEVANLFNSEFEELEAVPTTAVIEGPLEPSFTVPTSADVPEDSSFVNFFNTAMNIGNNAPGILHSGQPYHISPNLPLSTHIPSVAPSPIPVLNVPSAPYSASSAPLVPLHDTPDSINNRVTNLVKPSSFFTPPSSSGPVLMTPPLSLSFPTTPFHPPLNQQQRPHGTPVLQPFPPPTPSPLLTPAPATAPNHGPASREKVRDALLMLVQQSTLVPPPSLFIFRRGIASKLFVKGLSFYTTEKGLLDAFSQYGQVVEAKVVMDRVSDRSKGFGFVTFASKDDAEKAKMEMDGKALNGRVLFVDYAKPRRYDDGGMPIARGPPEPTTDL</sequence>
<dbReference type="SUPFAM" id="SSF50729">
    <property type="entry name" value="PH domain-like"/>
    <property type="match status" value="1"/>
</dbReference>
<dbReference type="Proteomes" id="UP000626092">
    <property type="component" value="Unassembled WGS sequence"/>
</dbReference>
<dbReference type="GO" id="GO:0000932">
    <property type="term" value="C:P-body"/>
    <property type="evidence" value="ECO:0007669"/>
    <property type="project" value="TreeGrafter"/>
</dbReference>
<feature type="compositionally biased region" description="Pro residues" evidence="6">
    <location>
        <begin position="294"/>
        <end position="306"/>
    </location>
</feature>
<dbReference type="InterPro" id="IPR035979">
    <property type="entry name" value="RBD_domain_sf"/>
</dbReference>
<keyword evidence="9" id="KW-1185">Reference proteome</keyword>
<dbReference type="SUPFAM" id="SSF54928">
    <property type="entry name" value="RNA-binding domain, RBD"/>
    <property type="match status" value="1"/>
</dbReference>
<comment type="subcellular location">
    <subcellularLocation>
        <location evidence="1">Cytoplasm</location>
    </subcellularLocation>
</comment>
<dbReference type="Gene3D" id="2.30.29.30">
    <property type="entry name" value="Pleckstrin-homology domain (PH domain)/Phosphotyrosine-binding domain (PTB)"/>
    <property type="match status" value="1"/>
</dbReference>
<dbReference type="GO" id="GO:0003729">
    <property type="term" value="F:mRNA binding"/>
    <property type="evidence" value="ECO:0007669"/>
    <property type="project" value="TreeGrafter"/>
</dbReference>
<keyword evidence="3" id="KW-0963">Cytoplasm</keyword>
<dbReference type="InterPro" id="IPR012677">
    <property type="entry name" value="Nucleotide-bd_a/b_plait_sf"/>
</dbReference>
<comment type="similarity">
    <text evidence="2">Belongs to the DCP1 family.</text>
</comment>
<dbReference type="FunFam" id="2.30.29.30:FF:000159">
    <property type="entry name" value="mRNA-decapping enzyme-like protein"/>
    <property type="match status" value="1"/>
</dbReference>
<dbReference type="PANTHER" id="PTHR16290">
    <property type="entry name" value="TRANSCRIPTION FACTOR SMIF DECAPPING ENZYME DCP1"/>
    <property type="match status" value="1"/>
</dbReference>
<dbReference type="Pfam" id="PF00076">
    <property type="entry name" value="RRM_1"/>
    <property type="match status" value="1"/>
</dbReference>
<evidence type="ECO:0000256" key="2">
    <source>
        <dbReference type="ARBA" id="ARBA00008778"/>
    </source>
</evidence>
<dbReference type="InterPro" id="IPR010334">
    <property type="entry name" value="Dcp1"/>
</dbReference>
<dbReference type="Gene3D" id="3.30.70.330">
    <property type="match status" value="1"/>
</dbReference>
<reference evidence="8" key="1">
    <citation type="submission" date="2019-11" db="EMBL/GenBank/DDBJ databases">
        <authorList>
            <person name="Liu Y."/>
            <person name="Hou J."/>
            <person name="Li T.-Q."/>
            <person name="Guan C.-H."/>
            <person name="Wu X."/>
            <person name="Wu H.-Z."/>
            <person name="Ling F."/>
            <person name="Zhang R."/>
            <person name="Shi X.-G."/>
            <person name="Ren J.-P."/>
            <person name="Chen E.-F."/>
            <person name="Sun J.-M."/>
        </authorList>
    </citation>
    <scope>NUCLEOTIDE SEQUENCE</scope>
    <source>
        <strain evidence="8">Adult_tree_wgs_1</strain>
        <tissue evidence="8">Leaves</tissue>
    </source>
</reference>
<dbReference type="CDD" id="cd09804">
    <property type="entry name" value="Dcp1"/>
    <property type="match status" value="1"/>
</dbReference>
<protein>
    <recommendedName>
        <fullName evidence="7">RRM domain-containing protein</fullName>
    </recommendedName>
</protein>
<proteinExistence type="inferred from homology"/>
<dbReference type="GO" id="GO:0008047">
    <property type="term" value="F:enzyme activator activity"/>
    <property type="evidence" value="ECO:0007669"/>
    <property type="project" value="InterPro"/>
</dbReference>
<dbReference type="AlphaFoldDB" id="A0A834LR57"/>
<keyword evidence="4" id="KW-0507">mRNA processing</keyword>
<evidence type="ECO:0000256" key="1">
    <source>
        <dbReference type="ARBA" id="ARBA00004496"/>
    </source>
</evidence>
<evidence type="ECO:0000259" key="7">
    <source>
        <dbReference type="PROSITE" id="PS50102"/>
    </source>
</evidence>
<dbReference type="GO" id="GO:0006397">
    <property type="term" value="P:mRNA processing"/>
    <property type="evidence" value="ECO:0007669"/>
    <property type="project" value="UniProtKB-KW"/>
</dbReference>
<dbReference type="PANTHER" id="PTHR16290:SF0">
    <property type="entry name" value="DECAPPING PROTEIN 1, ISOFORM A"/>
    <property type="match status" value="1"/>
</dbReference>
<accession>A0A834LR57</accession>
<keyword evidence="5" id="KW-0694">RNA-binding</keyword>
<evidence type="ECO:0000313" key="9">
    <source>
        <dbReference type="Proteomes" id="UP000626092"/>
    </source>
</evidence>
<evidence type="ECO:0000256" key="3">
    <source>
        <dbReference type="ARBA" id="ARBA00022490"/>
    </source>
</evidence>
<evidence type="ECO:0000256" key="5">
    <source>
        <dbReference type="PROSITE-ProRule" id="PRU00176"/>
    </source>
</evidence>
<organism evidence="8 9">
    <name type="scientific">Rhododendron simsii</name>
    <name type="common">Sims's rhododendron</name>
    <dbReference type="NCBI Taxonomy" id="118357"/>
    <lineage>
        <taxon>Eukaryota</taxon>
        <taxon>Viridiplantae</taxon>
        <taxon>Streptophyta</taxon>
        <taxon>Embryophyta</taxon>
        <taxon>Tracheophyta</taxon>
        <taxon>Spermatophyta</taxon>
        <taxon>Magnoliopsida</taxon>
        <taxon>eudicotyledons</taxon>
        <taxon>Gunneridae</taxon>
        <taxon>Pentapetalae</taxon>
        <taxon>asterids</taxon>
        <taxon>Ericales</taxon>
        <taxon>Ericaceae</taxon>
        <taxon>Ericoideae</taxon>
        <taxon>Rhodoreae</taxon>
        <taxon>Rhododendron</taxon>
    </lineage>
</organism>
<evidence type="ECO:0000256" key="6">
    <source>
        <dbReference type="SAM" id="MobiDB-lite"/>
    </source>
</evidence>
<dbReference type="GO" id="GO:0031087">
    <property type="term" value="P:deadenylation-independent decapping of nuclear-transcribed mRNA"/>
    <property type="evidence" value="ECO:0007669"/>
    <property type="project" value="TreeGrafter"/>
</dbReference>
<comment type="caution">
    <text evidence="8">The sequence shown here is derived from an EMBL/GenBank/DDBJ whole genome shotgun (WGS) entry which is preliminary data.</text>
</comment>
<evidence type="ECO:0000313" key="8">
    <source>
        <dbReference type="EMBL" id="KAF7149380.1"/>
    </source>
</evidence>
<dbReference type="InterPro" id="IPR011993">
    <property type="entry name" value="PH-like_dom_sf"/>
</dbReference>
<dbReference type="InterPro" id="IPR000504">
    <property type="entry name" value="RRM_dom"/>
</dbReference>